<dbReference type="AlphaFoldDB" id="A0A1H4F808"/>
<name>A0A1H4F808_9FLAO</name>
<dbReference type="EMBL" id="FNRD01000012">
    <property type="protein sequence ID" value="SEA93444.1"/>
    <property type="molecule type" value="Genomic_DNA"/>
</dbReference>
<keyword evidence="2" id="KW-1185">Reference proteome</keyword>
<evidence type="ECO:0000313" key="2">
    <source>
        <dbReference type="Proteomes" id="UP000198951"/>
    </source>
</evidence>
<dbReference type="Proteomes" id="UP000198951">
    <property type="component" value="Unassembled WGS sequence"/>
</dbReference>
<proteinExistence type="predicted"/>
<organism evidence="1 2">
    <name type="scientific">Flavobacterium gillisiae</name>
    <dbReference type="NCBI Taxonomy" id="150146"/>
    <lineage>
        <taxon>Bacteria</taxon>
        <taxon>Pseudomonadati</taxon>
        <taxon>Bacteroidota</taxon>
        <taxon>Flavobacteriia</taxon>
        <taxon>Flavobacteriales</taxon>
        <taxon>Flavobacteriaceae</taxon>
        <taxon>Flavobacterium</taxon>
    </lineage>
</organism>
<accession>A0A1H4F808</accession>
<sequence>MEQIADGFKGEREIVLPYSIRNFQTNNELTRSL</sequence>
<reference evidence="2" key="1">
    <citation type="submission" date="2016-10" db="EMBL/GenBank/DDBJ databases">
        <authorList>
            <person name="Varghese N."/>
            <person name="Submissions S."/>
        </authorList>
    </citation>
    <scope>NUCLEOTIDE SEQUENCE [LARGE SCALE GENOMIC DNA]</scope>
    <source>
        <strain evidence="2">DSM 22376</strain>
    </source>
</reference>
<protein>
    <submittedName>
        <fullName evidence="1">Uncharacterized protein</fullName>
    </submittedName>
</protein>
<evidence type="ECO:0000313" key="1">
    <source>
        <dbReference type="EMBL" id="SEA93444.1"/>
    </source>
</evidence>
<gene>
    <name evidence="1" type="ORF">SAMN05443667_11275</name>
</gene>